<dbReference type="InterPro" id="IPR018644">
    <property type="entry name" value="DUF2071"/>
</dbReference>
<sequence>MPSIAARLRRHPFPVAAHFDRVVALSFAFPEHVVRPLVPRSLSLDVFNGYAFVAVAMVWTRALRPAWLPEMFGQDFFLAGYRVFTRFQEPSGRRLRGLRILRSTTDKHRMVRAGNLMTGYRYSHVDVNVQERDALLQVTTTDASGATALHVQLDLAPHVADGDVPMPVGSPFSSWTDARRFAGPMPFTFSPEGDDTMVVVEGSRQHWTPRPIAVTSWQVSMFDESPLSEATPLLANAFVVDHVDYAWKRGRVVHATSVGE</sequence>
<organism evidence="1 2">
    <name type="scientific">Gemmatimonas groenlandica</name>
    <dbReference type="NCBI Taxonomy" id="2732249"/>
    <lineage>
        <taxon>Bacteria</taxon>
        <taxon>Pseudomonadati</taxon>
        <taxon>Gemmatimonadota</taxon>
        <taxon>Gemmatimonadia</taxon>
        <taxon>Gemmatimonadales</taxon>
        <taxon>Gemmatimonadaceae</taxon>
        <taxon>Gemmatimonas</taxon>
    </lineage>
</organism>
<dbReference type="AlphaFoldDB" id="A0A6M4INT5"/>
<dbReference type="EMBL" id="CP053085">
    <property type="protein sequence ID" value="QJR36390.1"/>
    <property type="molecule type" value="Genomic_DNA"/>
</dbReference>
<evidence type="ECO:0000313" key="1">
    <source>
        <dbReference type="EMBL" id="QJR36390.1"/>
    </source>
</evidence>
<evidence type="ECO:0008006" key="3">
    <source>
        <dbReference type="Google" id="ProtNLM"/>
    </source>
</evidence>
<dbReference type="Proteomes" id="UP000500938">
    <property type="component" value="Chromosome"/>
</dbReference>
<dbReference type="KEGG" id="ggr:HKW67_13190"/>
<gene>
    <name evidence="1" type="ORF">HKW67_13190</name>
</gene>
<keyword evidence="2" id="KW-1185">Reference proteome</keyword>
<dbReference type="Pfam" id="PF09844">
    <property type="entry name" value="DUF2071"/>
    <property type="match status" value="1"/>
</dbReference>
<protein>
    <recommendedName>
        <fullName evidence="3">DUF2071 domain-containing protein</fullName>
    </recommendedName>
</protein>
<proteinExistence type="predicted"/>
<evidence type="ECO:0000313" key="2">
    <source>
        <dbReference type="Proteomes" id="UP000500938"/>
    </source>
</evidence>
<dbReference type="RefSeq" id="WP_171225822.1">
    <property type="nucleotide sequence ID" value="NZ_CP053085.1"/>
</dbReference>
<name>A0A6M4INT5_9BACT</name>
<accession>A0A6M4INT5</accession>
<reference evidence="1 2" key="1">
    <citation type="submission" date="2020-05" db="EMBL/GenBank/DDBJ databases">
        <title>Complete genome sequence of Gemmatimonas greenlandica TET16.</title>
        <authorList>
            <person name="Zeng Y."/>
        </authorList>
    </citation>
    <scope>NUCLEOTIDE SEQUENCE [LARGE SCALE GENOMIC DNA]</scope>
    <source>
        <strain evidence="1 2">TET16</strain>
    </source>
</reference>